<evidence type="ECO:0000256" key="3">
    <source>
        <dbReference type="ARBA" id="ARBA00022989"/>
    </source>
</evidence>
<feature type="transmembrane region" description="Helical" evidence="5">
    <location>
        <begin position="12"/>
        <end position="31"/>
    </location>
</feature>
<keyword evidence="2 5" id="KW-0812">Transmembrane</keyword>
<feature type="domain" description="Peptidase S54 rhomboid" evidence="6">
    <location>
        <begin position="74"/>
        <end position="213"/>
    </location>
</feature>
<gene>
    <name evidence="7" type="ORF">SAMN04487940_10845</name>
</gene>
<dbReference type="Proteomes" id="UP000182932">
    <property type="component" value="Unassembled WGS sequence"/>
</dbReference>
<keyword evidence="4 5" id="KW-0472">Membrane</keyword>
<feature type="transmembrane region" description="Helical" evidence="5">
    <location>
        <begin position="140"/>
        <end position="159"/>
    </location>
</feature>
<evidence type="ECO:0000259" key="6">
    <source>
        <dbReference type="Pfam" id="PF01694"/>
    </source>
</evidence>
<evidence type="ECO:0000256" key="4">
    <source>
        <dbReference type="ARBA" id="ARBA00023136"/>
    </source>
</evidence>
<dbReference type="SUPFAM" id="SSF144091">
    <property type="entry name" value="Rhomboid-like"/>
    <property type="match status" value="1"/>
</dbReference>
<proteinExistence type="predicted"/>
<dbReference type="InterPro" id="IPR035952">
    <property type="entry name" value="Rhomboid-like_sf"/>
</dbReference>
<dbReference type="InterPro" id="IPR022764">
    <property type="entry name" value="Peptidase_S54_rhomboid_dom"/>
</dbReference>
<dbReference type="RefSeq" id="WP_074836880.1">
    <property type="nucleotide sequence ID" value="NZ_CATLQZ010000006.1"/>
</dbReference>
<comment type="subcellular location">
    <subcellularLocation>
        <location evidence="1">Membrane</location>
        <topology evidence="1">Multi-pass membrane protein</topology>
    </subcellularLocation>
</comment>
<keyword evidence="3 5" id="KW-1133">Transmembrane helix</keyword>
<feature type="transmembrane region" description="Helical" evidence="5">
    <location>
        <begin position="196"/>
        <end position="218"/>
    </location>
</feature>
<evidence type="ECO:0000256" key="5">
    <source>
        <dbReference type="SAM" id="Phobius"/>
    </source>
</evidence>
<dbReference type="EMBL" id="FNYY01000008">
    <property type="protein sequence ID" value="SEJ62874.1"/>
    <property type="molecule type" value="Genomic_DNA"/>
</dbReference>
<evidence type="ECO:0000256" key="1">
    <source>
        <dbReference type="ARBA" id="ARBA00004141"/>
    </source>
</evidence>
<comment type="caution">
    <text evidence="7">The sequence shown here is derived from an EMBL/GenBank/DDBJ whole genome shotgun (WGS) entry which is preliminary data.</text>
</comment>
<sequence length="227" mass="24217">MSDPFNHPPVNPLPPAITGLFLVIAGIELAFQAGTQGFVGGPQAVGWRLNAMQNFAFSGDIFDWMLANGIYPPEQLLRFVSYPFIQANFTHALFVGVMLLALGKWVGEVMGGARVIALFFFASVVGAAAYGLLLDDPVPLIGGFPGVYGIIGGFTLLLWRRLGEEGAPQARAFFLIGALLLIRLVFGLLYGTDATWAADFAGFAAGFLLAGVLAPGGWRAVLARIRR</sequence>
<evidence type="ECO:0000256" key="2">
    <source>
        <dbReference type="ARBA" id="ARBA00022692"/>
    </source>
</evidence>
<dbReference type="GeneID" id="80818717"/>
<evidence type="ECO:0000313" key="8">
    <source>
        <dbReference type="Proteomes" id="UP000182932"/>
    </source>
</evidence>
<dbReference type="GO" id="GO:0016020">
    <property type="term" value="C:membrane"/>
    <property type="evidence" value="ECO:0007669"/>
    <property type="project" value="UniProtKB-SubCell"/>
</dbReference>
<protein>
    <submittedName>
        <fullName evidence="7">Rhomboid family protein</fullName>
    </submittedName>
</protein>
<evidence type="ECO:0000313" key="7">
    <source>
        <dbReference type="EMBL" id="SEJ62874.1"/>
    </source>
</evidence>
<organism evidence="7 8">
    <name type="scientific">Marinovum algicola</name>
    <dbReference type="NCBI Taxonomy" id="42444"/>
    <lineage>
        <taxon>Bacteria</taxon>
        <taxon>Pseudomonadati</taxon>
        <taxon>Pseudomonadota</taxon>
        <taxon>Alphaproteobacteria</taxon>
        <taxon>Rhodobacterales</taxon>
        <taxon>Roseobacteraceae</taxon>
        <taxon>Marinovum</taxon>
    </lineage>
</organism>
<dbReference type="Pfam" id="PF01694">
    <property type="entry name" value="Rhomboid"/>
    <property type="match status" value="1"/>
</dbReference>
<feature type="transmembrane region" description="Helical" evidence="5">
    <location>
        <begin position="83"/>
        <end position="103"/>
    </location>
</feature>
<reference evidence="7 8" key="1">
    <citation type="submission" date="2016-10" db="EMBL/GenBank/DDBJ databases">
        <authorList>
            <person name="Varghese N."/>
            <person name="Submissions S."/>
        </authorList>
    </citation>
    <scope>NUCLEOTIDE SEQUENCE [LARGE SCALE GENOMIC DNA]</scope>
    <source>
        <strain evidence="7 8">FF3</strain>
    </source>
</reference>
<feature type="transmembrane region" description="Helical" evidence="5">
    <location>
        <begin position="171"/>
        <end position="190"/>
    </location>
</feature>
<feature type="transmembrane region" description="Helical" evidence="5">
    <location>
        <begin position="115"/>
        <end position="134"/>
    </location>
</feature>
<keyword evidence="8" id="KW-1185">Reference proteome</keyword>
<dbReference type="AlphaFoldDB" id="A0A975WAP9"/>
<accession>A0A975WAP9</accession>
<dbReference type="GO" id="GO:0004252">
    <property type="term" value="F:serine-type endopeptidase activity"/>
    <property type="evidence" value="ECO:0007669"/>
    <property type="project" value="InterPro"/>
</dbReference>
<name>A0A975WAP9_9RHOB</name>
<dbReference type="Gene3D" id="1.20.1540.10">
    <property type="entry name" value="Rhomboid-like"/>
    <property type="match status" value="1"/>
</dbReference>